<protein>
    <submittedName>
        <fullName evidence="1">Uncharacterized protein</fullName>
    </submittedName>
</protein>
<dbReference type="EMBL" id="CP000249">
    <property type="protein sequence ID" value="ABD10516.1"/>
    <property type="molecule type" value="Genomic_DNA"/>
</dbReference>
<dbReference type="OrthoDB" id="3214679at2"/>
<proteinExistence type="predicted"/>
<dbReference type="HOGENOM" id="CLU_2381953_0_0_11"/>
<keyword evidence="2" id="KW-1185">Reference proteome</keyword>
<reference evidence="1 2" key="1">
    <citation type="journal article" date="2007" name="Genome Res.">
        <title>Genome characteristics of facultatively symbiotic Frankia sp. strains reflect host range and host plant biogeography.</title>
        <authorList>
            <person name="Normand P."/>
            <person name="Lapierre P."/>
            <person name="Tisa L.S."/>
            <person name="Gogarten J.P."/>
            <person name="Alloisio N."/>
            <person name="Bagnarol E."/>
            <person name="Bassi C.A."/>
            <person name="Berry A.M."/>
            <person name="Bickhart D.M."/>
            <person name="Choisne N."/>
            <person name="Couloux A."/>
            <person name="Cournoyer B."/>
            <person name="Cruveiller S."/>
            <person name="Daubin V."/>
            <person name="Demange N."/>
            <person name="Francino M.P."/>
            <person name="Goltsman E."/>
            <person name="Huang Y."/>
            <person name="Kopp O.R."/>
            <person name="Labarre L."/>
            <person name="Lapidus A."/>
            <person name="Lavire C."/>
            <person name="Marechal J."/>
            <person name="Martinez M."/>
            <person name="Mastronunzio J.E."/>
            <person name="Mullin B.C."/>
            <person name="Niemann J."/>
            <person name="Pujic P."/>
            <person name="Rawnsley T."/>
            <person name="Rouy Z."/>
            <person name="Schenowitz C."/>
            <person name="Sellstedt A."/>
            <person name="Tavares F."/>
            <person name="Tomkins J.P."/>
            <person name="Vallenet D."/>
            <person name="Valverde C."/>
            <person name="Wall L.G."/>
            <person name="Wang Y."/>
            <person name="Medigue C."/>
            <person name="Benson D.R."/>
        </authorList>
    </citation>
    <scope>NUCLEOTIDE SEQUENCE [LARGE SCALE GENOMIC DNA]</scope>
    <source>
        <strain evidence="2">DSM 45818 / CECT 9043 / CcI3</strain>
    </source>
</reference>
<dbReference type="STRING" id="106370.Francci3_1137"/>
<organism evidence="1 2">
    <name type="scientific">Frankia casuarinae (strain DSM 45818 / CECT 9043 / HFP020203 / CcI3)</name>
    <dbReference type="NCBI Taxonomy" id="106370"/>
    <lineage>
        <taxon>Bacteria</taxon>
        <taxon>Bacillati</taxon>
        <taxon>Actinomycetota</taxon>
        <taxon>Actinomycetes</taxon>
        <taxon>Frankiales</taxon>
        <taxon>Frankiaceae</taxon>
        <taxon>Frankia</taxon>
    </lineage>
</organism>
<dbReference type="KEGG" id="fra:Francci3_1137"/>
<evidence type="ECO:0000313" key="1">
    <source>
        <dbReference type="EMBL" id="ABD10516.1"/>
    </source>
</evidence>
<dbReference type="AlphaFoldDB" id="Q2JDX6"/>
<name>Q2JDX6_FRACC</name>
<dbReference type="Proteomes" id="UP000001937">
    <property type="component" value="Chromosome"/>
</dbReference>
<evidence type="ECO:0000313" key="2">
    <source>
        <dbReference type="Proteomes" id="UP000001937"/>
    </source>
</evidence>
<gene>
    <name evidence="1" type="ordered locus">Francci3_1137</name>
</gene>
<accession>Q2JDX6</accession>
<dbReference type="RefSeq" id="WP_011435583.1">
    <property type="nucleotide sequence ID" value="NC_007777.1"/>
</dbReference>
<sequence>MFDRGSGGDPGPPLFGIVRFEPGGDRRVRDTVITFPGATAADLFAIEQGWHDYQVTSLRFFVHDVRPAAVDWTRYRSDDLAARFADRRRWP</sequence>